<sequence length="70" mass="7754">MREVEAVREVRAQLPEKHALLAAGNIVTKTGTGDHALKVFPEQSDLITAAREHPRTRTSVLRVVRPGCRL</sequence>
<reference evidence="1 2" key="1">
    <citation type="journal article" date="2019" name="Int. J. Syst. Evol. Microbiol.">
        <title>The Global Catalogue of Microorganisms (GCM) 10K type strain sequencing project: providing services to taxonomists for standard genome sequencing and annotation.</title>
        <authorList>
            <consortium name="The Broad Institute Genomics Platform"/>
            <consortium name="The Broad Institute Genome Sequencing Center for Infectious Disease"/>
            <person name="Wu L."/>
            <person name="Ma J."/>
        </authorList>
    </citation>
    <scope>NUCLEOTIDE SEQUENCE [LARGE SCALE GENOMIC DNA]</scope>
    <source>
        <strain evidence="1 2">JCM 14969</strain>
    </source>
</reference>
<name>A0ABN2DTI9_9ACTN</name>
<gene>
    <name evidence="1" type="ORF">GCM10009789_41500</name>
</gene>
<evidence type="ECO:0000313" key="1">
    <source>
        <dbReference type="EMBL" id="GAA1583396.1"/>
    </source>
</evidence>
<dbReference type="Proteomes" id="UP001500393">
    <property type="component" value="Unassembled WGS sequence"/>
</dbReference>
<accession>A0ABN2DTI9</accession>
<protein>
    <submittedName>
        <fullName evidence="1">Uncharacterized protein</fullName>
    </submittedName>
</protein>
<comment type="caution">
    <text evidence="1">The sequence shown here is derived from an EMBL/GenBank/DDBJ whole genome shotgun (WGS) entry which is preliminary data.</text>
</comment>
<keyword evidence="2" id="KW-1185">Reference proteome</keyword>
<proteinExistence type="predicted"/>
<dbReference type="EMBL" id="BAAAOS010000025">
    <property type="protein sequence ID" value="GAA1583396.1"/>
    <property type="molecule type" value="Genomic_DNA"/>
</dbReference>
<dbReference type="RefSeq" id="WP_344216282.1">
    <property type="nucleotide sequence ID" value="NZ_BAAAOS010000025.1"/>
</dbReference>
<evidence type="ECO:0000313" key="2">
    <source>
        <dbReference type="Proteomes" id="UP001500393"/>
    </source>
</evidence>
<organism evidence="1 2">
    <name type="scientific">Kribbella sancticallisti</name>
    <dbReference type="NCBI Taxonomy" id="460087"/>
    <lineage>
        <taxon>Bacteria</taxon>
        <taxon>Bacillati</taxon>
        <taxon>Actinomycetota</taxon>
        <taxon>Actinomycetes</taxon>
        <taxon>Propionibacteriales</taxon>
        <taxon>Kribbellaceae</taxon>
        <taxon>Kribbella</taxon>
    </lineage>
</organism>